<dbReference type="Gene3D" id="2.40.50.140">
    <property type="entry name" value="Nucleic acid-binding proteins"/>
    <property type="match status" value="1"/>
</dbReference>
<evidence type="ECO:0000256" key="1">
    <source>
        <dbReference type="ARBA" id="ARBA00022472"/>
    </source>
</evidence>
<sequence length="454" mass="50514">MDLKNFHQAMAQLAEEKGISVERVIETIELAIAAAYKKDYGEKGQIVRAKFNPETGDATFTQIKIVVDESMIKSEEEVAAEEEERARKMAEAAEHRRPEERRRRDDEDEEVLTAEGEIKKVRFNPEKHLMLEEARAIQKDAKPGDELEFPLDTHKDFGRIASQTAKQVIIQRIREAEREAVFDEYKSKEGELISGIVQRIEGKNIYVDLGRGAGLLPPEEQIPREQYRLGERVKAIILAVESSPKGPGIFLSRAHPRLLRKLFEIEVPEIAAGTVEIKAIAREAGSRSKIAVESKEDNIDPVGSLVGQKGVRVSTVINQLNGEKIDIIQWSEDPAKFVAHSLSPARVLEVKIADRQKEARAIVPEDQLSLAIGKGGQNVRLAAKLTGWRIDVRSHKGEGETASPEGTTPKTPVTVTAPEKEEPKEEKVPEEAPATPAETPKEKPAKKRATKKAK</sequence>
<gene>
    <name evidence="7" type="primary">nusA</name>
    <name evidence="10" type="ORF">A3C16_04960</name>
</gene>
<evidence type="ECO:0000256" key="6">
    <source>
        <dbReference type="ARBA" id="ARBA00023163"/>
    </source>
</evidence>
<evidence type="ECO:0000259" key="9">
    <source>
        <dbReference type="PROSITE" id="PS50126"/>
    </source>
</evidence>
<dbReference type="Pfam" id="PF13184">
    <property type="entry name" value="KH_NusA_1st"/>
    <property type="match status" value="1"/>
</dbReference>
<dbReference type="PANTHER" id="PTHR22648:SF0">
    <property type="entry name" value="TRANSCRIPTION TERMINATION_ANTITERMINATION PROTEIN NUSA"/>
    <property type="match status" value="1"/>
</dbReference>
<dbReference type="SUPFAM" id="SSF54814">
    <property type="entry name" value="Prokaryotic type KH domain (KH-domain type II)"/>
    <property type="match status" value="2"/>
</dbReference>
<accession>A0A1G2KUQ2</accession>
<dbReference type="FunFam" id="3.30.300.20:FF:000005">
    <property type="entry name" value="Transcription termination/antitermination protein NusA"/>
    <property type="match status" value="1"/>
</dbReference>
<feature type="compositionally biased region" description="Basic and acidic residues" evidence="8">
    <location>
        <begin position="84"/>
        <end position="105"/>
    </location>
</feature>
<dbReference type="HAMAP" id="MF_00945_B">
    <property type="entry name" value="NusA_B"/>
    <property type="match status" value="1"/>
</dbReference>
<dbReference type="InterPro" id="IPR015946">
    <property type="entry name" value="KH_dom-like_a/b"/>
</dbReference>
<dbReference type="InterPro" id="IPR010213">
    <property type="entry name" value="TF_NusA"/>
</dbReference>
<evidence type="ECO:0000256" key="7">
    <source>
        <dbReference type="HAMAP-Rule" id="MF_00945"/>
    </source>
</evidence>
<dbReference type="EMBL" id="MHQL01000024">
    <property type="protein sequence ID" value="OHA02914.1"/>
    <property type="molecule type" value="Genomic_DNA"/>
</dbReference>
<evidence type="ECO:0000313" key="10">
    <source>
        <dbReference type="EMBL" id="OHA02914.1"/>
    </source>
</evidence>
<dbReference type="Pfam" id="PF00575">
    <property type="entry name" value="S1"/>
    <property type="match status" value="1"/>
</dbReference>
<keyword evidence="4 7" id="KW-0694">RNA-binding</keyword>
<dbReference type="InterPro" id="IPR025249">
    <property type="entry name" value="TF_NusA_KH_1st"/>
</dbReference>
<keyword evidence="6 7" id="KW-0804">Transcription</keyword>
<evidence type="ECO:0000256" key="2">
    <source>
        <dbReference type="ARBA" id="ARBA00022490"/>
    </source>
</evidence>
<dbReference type="Proteomes" id="UP000177811">
    <property type="component" value="Unassembled WGS sequence"/>
</dbReference>
<dbReference type="PANTHER" id="PTHR22648">
    <property type="entry name" value="TRANSCRIPTION TERMINATION FACTOR NUSA"/>
    <property type="match status" value="1"/>
</dbReference>
<dbReference type="Gene3D" id="3.30.1480.10">
    <property type="entry name" value="NusA, N-terminal domain"/>
    <property type="match status" value="1"/>
</dbReference>
<feature type="domain" description="S1 motif" evidence="9">
    <location>
        <begin position="190"/>
        <end position="254"/>
    </location>
</feature>
<feature type="region of interest" description="Disordered" evidence="8">
    <location>
        <begin position="393"/>
        <end position="454"/>
    </location>
</feature>
<dbReference type="InterPro" id="IPR036555">
    <property type="entry name" value="NusA_N_sf"/>
</dbReference>
<dbReference type="InterPro" id="IPR004087">
    <property type="entry name" value="KH_dom"/>
</dbReference>
<comment type="function">
    <text evidence="7">Participates in both transcription termination and antitermination.</text>
</comment>
<dbReference type="CDD" id="cd02134">
    <property type="entry name" value="KH-II_NusA_rpt1"/>
    <property type="match status" value="1"/>
</dbReference>
<feature type="compositionally biased region" description="Basic residues" evidence="8">
    <location>
        <begin position="444"/>
        <end position="454"/>
    </location>
</feature>
<comment type="subcellular location">
    <subcellularLocation>
        <location evidence="7">Cytoplasm</location>
    </subcellularLocation>
</comment>
<comment type="similarity">
    <text evidence="7">Belongs to the NusA family.</text>
</comment>
<dbReference type="GO" id="GO:0003723">
    <property type="term" value="F:RNA binding"/>
    <property type="evidence" value="ECO:0007669"/>
    <property type="project" value="UniProtKB-UniRule"/>
</dbReference>
<dbReference type="GO" id="GO:0006353">
    <property type="term" value="P:DNA-templated transcription termination"/>
    <property type="evidence" value="ECO:0007669"/>
    <property type="project" value="UniProtKB-UniRule"/>
</dbReference>
<dbReference type="InterPro" id="IPR058582">
    <property type="entry name" value="KH_NusA_2nd"/>
</dbReference>
<dbReference type="PROSITE" id="PS50126">
    <property type="entry name" value="S1"/>
    <property type="match status" value="1"/>
</dbReference>
<keyword evidence="2 7" id="KW-0963">Cytoplasm</keyword>
<dbReference type="InterPro" id="IPR003029">
    <property type="entry name" value="S1_domain"/>
</dbReference>
<dbReference type="GO" id="GO:0031564">
    <property type="term" value="P:transcription antitermination"/>
    <property type="evidence" value="ECO:0007669"/>
    <property type="project" value="UniProtKB-UniRule"/>
</dbReference>
<comment type="caution">
    <text evidence="10">The sequence shown here is derived from an EMBL/GenBank/DDBJ whole genome shotgun (WGS) entry which is preliminary data.</text>
</comment>
<protein>
    <recommendedName>
        <fullName evidence="7">Transcription termination/antitermination protein NusA</fullName>
    </recommendedName>
</protein>
<evidence type="ECO:0000256" key="4">
    <source>
        <dbReference type="ARBA" id="ARBA00022884"/>
    </source>
</evidence>
<dbReference type="Pfam" id="PF26594">
    <property type="entry name" value="KH_NusA_2nd"/>
    <property type="match status" value="1"/>
</dbReference>
<dbReference type="SMART" id="SM00316">
    <property type="entry name" value="S1"/>
    <property type="match status" value="1"/>
</dbReference>
<evidence type="ECO:0000256" key="5">
    <source>
        <dbReference type="ARBA" id="ARBA00023015"/>
    </source>
</evidence>
<feature type="region of interest" description="Disordered" evidence="8">
    <location>
        <begin position="77"/>
        <end position="111"/>
    </location>
</feature>
<keyword evidence="1 7" id="KW-0806">Transcription termination</keyword>
<evidence type="ECO:0000256" key="3">
    <source>
        <dbReference type="ARBA" id="ARBA00022814"/>
    </source>
</evidence>
<dbReference type="PROSITE" id="PS50084">
    <property type="entry name" value="KH_TYPE_1"/>
    <property type="match status" value="1"/>
</dbReference>
<keyword evidence="5 7" id="KW-0805">Transcription regulation</keyword>
<dbReference type="CDD" id="cd04455">
    <property type="entry name" value="S1_NusA"/>
    <property type="match status" value="1"/>
</dbReference>
<feature type="compositionally biased region" description="Basic and acidic residues" evidence="8">
    <location>
        <begin position="418"/>
        <end position="430"/>
    </location>
</feature>
<dbReference type="InterPro" id="IPR013735">
    <property type="entry name" value="TF_NusA_N"/>
</dbReference>
<name>A0A1G2KUQ2_9BACT</name>
<dbReference type="GO" id="GO:0005829">
    <property type="term" value="C:cytosol"/>
    <property type="evidence" value="ECO:0007669"/>
    <property type="project" value="TreeGrafter"/>
</dbReference>
<organism evidence="10 11">
    <name type="scientific">Candidatus Sungbacteria bacterium RIFCSPHIGHO2_02_FULL_51_29</name>
    <dbReference type="NCBI Taxonomy" id="1802273"/>
    <lineage>
        <taxon>Bacteria</taxon>
        <taxon>Candidatus Sungiibacteriota</taxon>
    </lineage>
</organism>
<dbReference type="InterPro" id="IPR030842">
    <property type="entry name" value="TF_NusA_bacterial"/>
</dbReference>
<comment type="subunit">
    <text evidence="7">Monomer. Binds directly to the core enzyme of the DNA-dependent RNA polymerase and to nascent RNA.</text>
</comment>
<dbReference type="GO" id="GO:0003700">
    <property type="term" value="F:DNA-binding transcription factor activity"/>
    <property type="evidence" value="ECO:0007669"/>
    <property type="project" value="InterPro"/>
</dbReference>
<dbReference type="NCBIfam" id="TIGR01953">
    <property type="entry name" value="NusA"/>
    <property type="match status" value="1"/>
</dbReference>
<dbReference type="InterPro" id="IPR012340">
    <property type="entry name" value="NA-bd_OB-fold"/>
</dbReference>
<evidence type="ECO:0000256" key="8">
    <source>
        <dbReference type="SAM" id="MobiDB-lite"/>
    </source>
</evidence>
<dbReference type="SUPFAM" id="SSF69705">
    <property type="entry name" value="Transcription factor NusA, N-terminal domain"/>
    <property type="match status" value="1"/>
</dbReference>
<proteinExistence type="inferred from homology"/>
<dbReference type="CDD" id="cd22529">
    <property type="entry name" value="KH-II_NusA_rpt2"/>
    <property type="match status" value="1"/>
</dbReference>
<dbReference type="Pfam" id="PF08529">
    <property type="entry name" value="NusA_N"/>
    <property type="match status" value="2"/>
</dbReference>
<keyword evidence="3 7" id="KW-0889">Transcription antitermination</keyword>
<dbReference type="Gene3D" id="3.30.300.20">
    <property type="match status" value="2"/>
</dbReference>
<dbReference type="FunFam" id="3.30.300.20:FF:000002">
    <property type="entry name" value="Transcription termination/antitermination protein NusA"/>
    <property type="match status" value="1"/>
</dbReference>
<dbReference type="InterPro" id="IPR009019">
    <property type="entry name" value="KH_sf_prok-type"/>
</dbReference>
<dbReference type="SUPFAM" id="SSF50249">
    <property type="entry name" value="Nucleic acid-binding proteins"/>
    <property type="match status" value="1"/>
</dbReference>
<dbReference type="AlphaFoldDB" id="A0A1G2KUQ2"/>
<evidence type="ECO:0000313" key="11">
    <source>
        <dbReference type="Proteomes" id="UP000177811"/>
    </source>
</evidence>
<dbReference type="SMART" id="SM00322">
    <property type="entry name" value="KH"/>
    <property type="match status" value="2"/>
</dbReference>
<feature type="compositionally biased region" description="Low complexity" evidence="8">
    <location>
        <begin position="404"/>
        <end position="417"/>
    </location>
</feature>
<reference evidence="10 11" key="1">
    <citation type="journal article" date="2016" name="Nat. Commun.">
        <title>Thousands of microbial genomes shed light on interconnected biogeochemical processes in an aquifer system.</title>
        <authorList>
            <person name="Anantharaman K."/>
            <person name="Brown C.T."/>
            <person name="Hug L.A."/>
            <person name="Sharon I."/>
            <person name="Castelle C.J."/>
            <person name="Probst A.J."/>
            <person name="Thomas B.C."/>
            <person name="Singh A."/>
            <person name="Wilkins M.J."/>
            <person name="Karaoz U."/>
            <person name="Brodie E.L."/>
            <person name="Williams K.H."/>
            <person name="Hubbard S.S."/>
            <person name="Banfield J.F."/>
        </authorList>
    </citation>
    <scope>NUCLEOTIDE SEQUENCE [LARGE SCALE GENOMIC DNA]</scope>
</reference>